<accession>A0A8E2AL88</accession>
<protein>
    <recommendedName>
        <fullName evidence="6">Transmembrane protein</fullName>
    </recommendedName>
</protein>
<evidence type="ECO:0000313" key="5">
    <source>
        <dbReference type="Proteomes" id="UP000250043"/>
    </source>
</evidence>
<reference evidence="4 5" key="1">
    <citation type="submission" date="2016-07" db="EMBL/GenBank/DDBJ databases">
        <title>Draft genome of the white-rot fungus Obba rivulosa 3A-2.</title>
        <authorList>
            <consortium name="DOE Joint Genome Institute"/>
            <person name="Miettinen O."/>
            <person name="Riley R."/>
            <person name="Acob R."/>
            <person name="Barry K."/>
            <person name="Cullen D."/>
            <person name="De Vries R."/>
            <person name="Hainaut M."/>
            <person name="Hatakka A."/>
            <person name="Henrissat B."/>
            <person name="Hilden K."/>
            <person name="Kuo R."/>
            <person name="Labutti K."/>
            <person name="Lipzen A."/>
            <person name="Makela M.R."/>
            <person name="Sandor L."/>
            <person name="Spatafora J.W."/>
            <person name="Grigoriev I.V."/>
            <person name="Hibbett D.S."/>
        </authorList>
    </citation>
    <scope>NUCLEOTIDE SEQUENCE [LARGE SCALE GENOMIC DNA]</scope>
    <source>
        <strain evidence="4 5">3A-2</strain>
    </source>
</reference>
<dbReference type="OrthoDB" id="3266475at2759"/>
<evidence type="ECO:0000256" key="2">
    <source>
        <dbReference type="SAM" id="Phobius"/>
    </source>
</evidence>
<evidence type="ECO:0000256" key="3">
    <source>
        <dbReference type="SAM" id="SignalP"/>
    </source>
</evidence>
<evidence type="ECO:0000256" key="1">
    <source>
        <dbReference type="SAM" id="MobiDB-lite"/>
    </source>
</evidence>
<feature type="signal peptide" evidence="3">
    <location>
        <begin position="1"/>
        <end position="18"/>
    </location>
</feature>
<feature type="compositionally biased region" description="Polar residues" evidence="1">
    <location>
        <begin position="136"/>
        <end position="147"/>
    </location>
</feature>
<organism evidence="4 5">
    <name type="scientific">Obba rivulosa</name>
    <dbReference type="NCBI Taxonomy" id="1052685"/>
    <lineage>
        <taxon>Eukaryota</taxon>
        <taxon>Fungi</taxon>
        <taxon>Dikarya</taxon>
        <taxon>Basidiomycota</taxon>
        <taxon>Agaricomycotina</taxon>
        <taxon>Agaricomycetes</taxon>
        <taxon>Polyporales</taxon>
        <taxon>Gelatoporiaceae</taxon>
        <taxon>Obba</taxon>
    </lineage>
</organism>
<feature type="region of interest" description="Disordered" evidence="1">
    <location>
        <begin position="249"/>
        <end position="317"/>
    </location>
</feature>
<gene>
    <name evidence="4" type="ORF">OBBRIDRAFT_212519</name>
</gene>
<feature type="compositionally biased region" description="Low complexity" evidence="1">
    <location>
        <begin position="49"/>
        <end position="71"/>
    </location>
</feature>
<feature type="chain" id="PRO_5034740299" description="Transmembrane protein" evidence="3">
    <location>
        <begin position="19"/>
        <end position="317"/>
    </location>
</feature>
<evidence type="ECO:0000313" key="4">
    <source>
        <dbReference type="EMBL" id="OCH86671.1"/>
    </source>
</evidence>
<evidence type="ECO:0008006" key="6">
    <source>
        <dbReference type="Google" id="ProtNLM"/>
    </source>
</evidence>
<keyword evidence="2" id="KW-1133">Transmembrane helix</keyword>
<feature type="compositionally biased region" description="Low complexity" evidence="1">
    <location>
        <begin position="89"/>
        <end position="120"/>
    </location>
</feature>
<feature type="region of interest" description="Disordered" evidence="1">
    <location>
        <begin position="48"/>
        <end position="147"/>
    </location>
</feature>
<feature type="compositionally biased region" description="Low complexity" evidence="1">
    <location>
        <begin position="289"/>
        <end position="306"/>
    </location>
</feature>
<feature type="compositionally biased region" description="Pro residues" evidence="1">
    <location>
        <begin position="121"/>
        <end position="131"/>
    </location>
</feature>
<dbReference type="EMBL" id="KV722517">
    <property type="protein sequence ID" value="OCH86671.1"/>
    <property type="molecule type" value="Genomic_DNA"/>
</dbReference>
<keyword evidence="2" id="KW-0812">Transmembrane</keyword>
<dbReference type="Proteomes" id="UP000250043">
    <property type="component" value="Unassembled WGS sequence"/>
</dbReference>
<name>A0A8E2AL88_9APHY</name>
<keyword evidence="5" id="KW-1185">Reference proteome</keyword>
<dbReference type="AlphaFoldDB" id="A0A8E2AL88"/>
<sequence>MRVFLLLLITGLTNAALADTRHNGIAMSRAVVNRRQFLFPGLGYPPGPAAITTTPTTEPASEAPTTPAFEPFLPLGPTKAKEKEGKEVSSTATATSAQSSTTTPTTAQTTSSSPPASSPTEPHPGTPPSPTPDAGHQSNPSSQASSGTSEWKVVCVAVIAFSAVAAILLIAVFFDQCWGFARDVFGRHKVRDGAEELVPDWEKASWEVRFGDDRHRYPSFASVPPSAPKARAGAEAPFGIRPLSVLGRDASAPHPAASSSARVAAQSPQYQGDASVQPVLAAPVRDVGSQPTRQRSTSKSSRPKSTMPEDVYGGIDE</sequence>
<keyword evidence="2" id="KW-0472">Membrane</keyword>
<feature type="transmembrane region" description="Helical" evidence="2">
    <location>
        <begin position="151"/>
        <end position="174"/>
    </location>
</feature>
<keyword evidence="3" id="KW-0732">Signal</keyword>
<proteinExistence type="predicted"/>
<feature type="compositionally biased region" description="Low complexity" evidence="1">
    <location>
        <begin position="250"/>
        <end position="268"/>
    </location>
</feature>